<proteinExistence type="predicted"/>
<dbReference type="InterPro" id="IPR050904">
    <property type="entry name" value="Adhesion/Biosynth-related"/>
</dbReference>
<dbReference type="PROSITE" id="PS51257">
    <property type="entry name" value="PROKAR_LIPOPROTEIN"/>
    <property type="match status" value="1"/>
</dbReference>
<comment type="caution">
    <text evidence="3">The sequence shown here is derived from an EMBL/GenBank/DDBJ whole genome shotgun (WGS) entry which is preliminary data.</text>
</comment>
<dbReference type="EMBL" id="JAMFTH010000003">
    <property type="protein sequence ID" value="MCP8899773.1"/>
    <property type="molecule type" value="Genomic_DNA"/>
</dbReference>
<reference evidence="3" key="2">
    <citation type="submission" date="2023-01" db="EMBL/GenBank/DDBJ databases">
        <title>Gilvimarinus xylanilyticus HB14 isolated from Caulerpa lentillifera aquaculture base in Hainan, China.</title>
        <authorList>
            <person name="Zhang Y.-J."/>
        </authorList>
    </citation>
    <scope>NUCLEOTIDE SEQUENCE</scope>
    <source>
        <strain evidence="3">HB14</strain>
    </source>
</reference>
<dbReference type="Proteomes" id="UP001139319">
    <property type="component" value="Unassembled WGS sequence"/>
</dbReference>
<dbReference type="SMART" id="SM00554">
    <property type="entry name" value="FAS1"/>
    <property type="match status" value="4"/>
</dbReference>
<evidence type="ECO:0000259" key="2">
    <source>
        <dbReference type="PROSITE" id="PS50213"/>
    </source>
</evidence>
<keyword evidence="4" id="KW-1185">Reference proteome</keyword>
<evidence type="ECO:0000256" key="1">
    <source>
        <dbReference type="SAM" id="SignalP"/>
    </source>
</evidence>
<dbReference type="RefSeq" id="WP_253968071.1">
    <property type="nucleotide sequence ID" value="NZ_JAMFTH010000003.1"/>
</dbReference>
<dbReference type="GO" id="GO:0005615">
    <property type="term" value="C:extracellular space"/>
    <property type="evidence" value="ECO:0007669"/>
    <property type="project" value="TreeGrafter"/>
</dbReference>
<feature type="domain" description="FAS1" evidence="2">
    <location>
        <begin position="472"/>
        <end position="606"/>
    </location>
</feature>
<feature type="signal peptide" evidence="1">
    <location>
        <begin position="1"/>
        <end position="22"/>
    </location>
</feature>
<dbReference type="PANTHER" id="PTHR10900:SF77">
    <property type="entry name" value="FI19380P1"/>
    <property type="match status" value="1"/>
</dbReference>
<dbReference type="Pfam" id="PF02469">
    <property type="entry name" value="Fasciclin"/>
    <property type="match status" value="4"/>
</dbReference>
<reference evidence="3" key="1">
    <citation type="submission" date="2022-05" db="EMBL/GenBank/DDBJ databases">
        <authorList>
            <person name="Sun H.-N."/>
        </authorList>
    </citation>
    <scope>NUCLEOTIDE SEQUENCE</scope>
    <source>
        <strain evidence="3">HB14</strain>
    </source>
</reference>
<feature type="domain" description="FAS1" evidence="2">
    <location>
        <begin position="182"/>
        <end position="315"/>
    </location>
</feature>
<organism evidence="3 4">
    <name type="scientific">Gilvimarinus xylanilyticus</name>
    <dbReference type="NCBI Taxonomy" id="2944139"/>
    <lineage>
        <taxon>Bacteria</taxon>
        <taxon>Pseudomonadati</taxon>
        <taxon>Pseudomonadota</taxon>
        <taxon>Gammaproteobacteria</taxon>
        <taxon>Cellvibrionales</taxon>
        <taxon>Cellvibrionaceae</taxon>
        <taxon>Gilvimarinus</taxon>
    </lineage>
</organism>
<evidence type="ECO:0000313" key="4">
    <source>
        <dbReference type="Proteomes" id="UP001139319"/>
    </source>
</evidence>
<name>A0A9X2KUF6_9GAMM</name>
<dbReference type="InterPro" id="IPR000782">
    <property type="entry name" value="FAS1_domain"/>
</dbReference>
<dbReference type="FunFam" id="2.30.180.10:FF:000032">
    <property type="entry name" value="Fasciclin domain-containing protein, putative"/>
    <property type="match status" value="4"/>
</dbReference>
<keyword evidence="1" id="KW-0732">Signal</keyword>
<dbReference type="Gene3D" id="2.30.180.10">
    <property type="entry name" value="FAS1 domain"/>
    <property type="match status" value="4"/>
</dbReference>
<feature type="domain" description="FAS1" evidence="2">
    <location>
        <begin position="325"/>
        <end position="462"/>
    </location>
</feature>
<dbReference type="PROSITE" id="PS50213">
    <property type="entry name" value="FAS1"/>
    <property type="match status" value="4"/>
</dbReference>
<dbReference type="InterPro" id="IPR036378">
    <property type="entry name" value="FAS1_dom_sf"/>
</dbReference>
<dbReference type="SUPFAM" id="SSF82153">
    <property type="entry name" value="FAS1 domain"/>
    <property type="match status" value="4"/>
</dbReference>
<gene>
    <name evidence="3" type="ORF">M6D89_10735</name>
</gene>
<sequence>MNKLTLRYLLVAAMALGLTACGSDDDDNDSPMPEPEPAQTIVDVASDSGDFTTLVAALEATGLDETLDDEDATFTVFAPTDDAFALLGQDTIDALLNDTDQLSDILLYHVIADAEIDAEAAIASAGNTVEVANGQRVGLSLEGESLLVNLSMVTTTDIQTDNGIIHVIDAVLMPPAERGEPSMNIVETAVDNGNFTTLIAALQAADLDTVLADESGSFTVFAPTDDAFDMVGEENITALLNDPEALEAVLLQHVVSGEINSSAAYAANGSAVETSAGTDVLVDIVDRKLTVGGANVVMKDIYTTNGIIHVIDTVIVGDLELPEPPQSIVDVAVEAGNFNTLVAALQATGLDATLADLDTDFTVFAPTDEAFAGLGEDTINELLADTETLSDILLYHVIPGNAVLADGAIAIANDEMSKISMANDDMAALSLSGESLYINTAMVTSANVMAENGVIHAIDQVIMPPADMMASDSNIVETAVDAGNFTTLVSALQAAGLDATLADESETFTVFAPTDAAFDKIDSATLDALIMDTPALTQVLLQHVIAEMAVDSVTAFTLNGTSIDTAADEDVSIEIVDGMLQVQGSNVIMYDIYTSNGVIHVIDTVITETL</sequence>
<feature type="domain" description="FAS1" evidence="2">
    <location>
        <begin position="38"/>
        <end position="172"/>
    </location>
</feature>
<evidence type="ECO:0000313" key="3">
    <source>
        <dbReference type="EMBL" id="MCP8899773.1"/>
    </source>
</evidence>
<dbReference type="AlphaFoldDB" id="A0A9X2KUF6"/>
<accession>A0A9X2KUF6</accession>
<dbReference type="PANTHER" id="PTHR10900">
    <property type="entry name" value="PERIOSTIN-RELATED"/>
    <property type="match status" value="1"/>
</dbReference>
<feature type="chain" id="PRO_5040789277" evidence="1">
    <location>
        <begin position="23"/>
        <end position="610"/>
    </location>
</feature>
<protein>
    <submittedName>
        <fullName evidence="3">Fasciclin domain-containing protein</fullName>
    </submittedName>
</protein>